<comment type="caution">
    <text evidence="2">The sequence shown here is derived from an EMBL/GenBank/DDBJ whole genome shotgun (WGS) entry which is preliminary data.</text>
</comment>
<dbReference type="EMBL" id="CAKLBY020000258">
    <property type="protein sequence ID" value="CAK7940467.1"/>
    <property type="molecule type" value="Genomic_DNA"/>
</dbReference>
<evidence type="ECO:0000256" key="1">
    <source>
        <dbReference type="SAM" id="MobiDB-lite"/>
    </source>
</evidence>
<evidence type="ECO:0000313" key="3">
    <source>
        <dbReference type="Proteomes" id="UP001162060"/>
    </source>
</evidence>
<protein>
    <submittedName>
        <fullName evidence="2">Uncharacterized protein</fullName>
    </submittedName>
</protein>
<dbReference type="Proteomes" id="UP001162060">
    <property type="component" value="Unassembled WGS sequence"/>
</dbReference>
<feature type="region of interest" description="Disordered" evidence="1">
    <location>
        <begin position="235"/>
        <end position="276"/>
    </location>
</feature>
<dbReference type="AlphaFoldDB" id="A0AAV1V2H1"/>
<evidence type="ECO:0000313" key="2">
    <source>
        <dbReference type="EMBL" id="CAK7940467.1"/>
    </source>
</evidence>
<name>A0AAV1V2H1_9STRA</name>
<sequence length="276" mass="30813">MTAARTDMGVFLVDDDVFSSHEVHLITQEEDLQSAIQPRTMEEILYIASVVAQHQFPVDVVNNILEFAGVLLLFETETSEFCHGRSNMNENYVQLQVPTADQLHLPHGVDVDKCFLLVTDCVSKDQGWATDEREHNGTYRKSSSWCELSVSSTSKEVGGAETVRVPLWPNLRASRNFRHHRKQFDASTDLLEHVELGSCVSIVLRSEYPGWTNSAKYGRVAACFAVKLKDDFSFADDPFPSRSIGAKESERPPAPMPDRSSCTNEAEGPSDPCCLQ</sequence>
<accession>A0AAV1V2H1</accession>
<organism evidence="2 3">
    <name type="scientific">Peronospora matthiolae</name>
    <dbReference type="NCBI Taxonomy" id="2874970"/>
    <lineage>
        <taxon>Eukaryota</taxon>
        <taxon>Sar</taxon>
        <taxon>Stramenopiles</taxon>
        <taxon>Oomycota</taxon>
        <taxon>Peronosporomycetes</taxon>
        <taxon>Peronosporales</taxon>
        <taxon>Peronosporaceae</taxon>
        <taxon>Peronospora</taxon>
    </lineage>
</organism>
<reference evidence="2" key="1">
    <citation type="submission" date="2024-01" db="EMBL/GenBank/DDBJ databases">
        <authorList>
            <person name="Webb A."/>
        </authorList>
    </citation>
    <scope>NUCLEOTIDE SEQUENCE</scope>
    <source>
        <strain evidence="2">Pm1</strain>
    </source>
</reference>
<proteinExistence type="predicted"/>
<gene>
    <name evidence="2" type="ORF">PM001_LOCUS25617</name>
</gene>